<proteinExistence type="predicted"/>
<keyword evidence="1" id="KW-0472">Membrane</keyword>
<protein>
    <submittedName>
        <fullName evidence="3">Ubiquitin</fullName>
    </submittedName>
</protein>
<evidence type="ECO:0000313" key="2">
    <source>
        <dbReference type="EMBL" id="MCG4525671.1"/>
    </source>
</evidence>
<organism evidence="3 5">
    <name type="scientific">Intestinimonas massiliensis</name>
    <name type="common">ex Afouda et al. 2020</name>
    <dbReference type="NCBI Taxonomy" id="1673721"/>
    <lineage>
        <taxon>Bacteria</taxon>
        <taxon>Bacillati</taxon>
        <taxon>Bacillota</taxon>
        <taxon>Clostridia</taxon>
        <taxon>Eubacteriales</taxon>
        <taxon>Intestinimonas</taxon>
    </lineage>
</organism>
<name>A0AAW5JN98_9FIRM</name>
<keyword evidence="1" id="KW-0812">Transmembrane</keyword>
<evidence type="ECO:0000313" key="3">
    <source>
        <dbReference type="EMBL" id="MCQ4769123.1"/>
    </source>
</evidence>
<keyword evidence="4" id="KW-1185">Reference proteome</keyword>
<evidence type="ECO:0000313" key="5">
    <source>
        <dbReference type="Proteomes" id="UP001204562"/>
    </source>
</evidence>
<sequence length="192" mass="21508">MEITLKQVETLRDRAGVSEAEAREALERNGGDLLEALLDLERLGKSHTSGQGGFYSTQPKAGAGADALVLSAPAQGSGADRRNAGNHLGTLWRALLDLFQRTLSNQFEVWRGDRMTTSMPVLVLVLLTVFFFWITVPLLVVGLLFGYRYRFGGPDLDRESVDRVMRQVSDTVTDVTDNVRREWNKRRRKGKK</sequence>
<dbReference type="AlphaFoldDB" id="A0AAW5JN98"/>
<accession>A0AAW5JN98</accession>
<dbReference type="Gene3D" id="1.10.8.10">
    <property type="entry name" value="DNA helicase RuvA subunit, C-terminal domain"/>
    <property type="match status" value="1"/>
</dbReference>
<gene>
    <name evidence="2" type="ORF">L0P79_01080</name>
    <name evidence="3" type="ORF">NE579_01410</name>
</gene>
<dbReference type="SUPFAM" id="SSF46934">
    <property type="entry name" value="UBA-like"/>
    <property type="match status" value="1"/>
</dbReference>
<dbReference type="Proteomes" id="UP001204562">
    <property type="component" value="Unassembled WGS sequence"/>
</dbReference>
<reference evidence="3" key="2">
    <citation type="submission" date="2022-06" db="EMBL/GenBank/DDBJ databases">
        <title>Isolation of gut microbiota from human fecal samples.</title>
        <authorList>
            <person name="Pamer E.G."/>
            <person name="Barat B."/>
            <person name="Waligurski E."/>
            <person name="Medina S."/>
            <person name="Paddock L."/>
            <person name="Mostad J."/>
        </authorList>
    </citation>
    <scope>NUCLEOTIDE SEQUENCE</scope>
    <source>
        <strain evidence="3">DFI.9.91</strain>
    </source>
</reference>
<feature type="transmembrane region" description="Helical" evidence="1">
    <location>
        <begin position="121"/>
        <end position="147"/>
    </location>
</feature>
<reference evidence="2 4" key="1">
    <citation type="submission" date="2022-01" db="EMBL/GenBank/DDBJ databases">
        <title>Collection of gut derived symbiotic bacterial strains cultured from healthy donors.</title>
        <authorList>
            <person name="Lin H."/>
            <person name="Kohout C."/>
            <person name="Waligurski E."/>
            <person name="Pamer E.G."/>
        </authorList>
    </citation>
    <scope>NUCLEOTIDE SEQUENCE [LARGE SCALE GENOMIC DNA]</scope>
    <source>
        <strain evidence="2 4">DFI.3.7</strain>
    </source>
</reference>
<dbReference type="InterPro" id="IPR009060">
    <property type="entry name" value="UBA-like_sf"/>
</dbReference>
<dbReference type="Proteomes" id="UP001200313">
    <property type="component" value="Unassembled WGS sequence"/>
</dbReference>
<dbReference type="RefSeq" id="WP_238072772.1">
    <property type="nucleotide sequence ID" value="NZ_JAKNJB010000002.1"/>
</dbReference>
<comment type="caution">
    <text evidence="3">The sequence shown here is derived from an EMBL/GenBank/DDBJ whole genome shotgun (WGS) entry which is preliminary data.</text>
</comment>
<dbReference type="EMBL" id="JAKNJB010000002">
    <property type="protein sequence ID" value="MCG4525671.1"/>
    <property type="molecule type" value="Genomic_DNA"/>
</dbReference>
<evidence type="ECO:0000256" key="1">
    <source>
        <dbReference type="SAM" id="Phobius"/>
    </source>
</evidence>
<keyword evidence="1" id="KW-1133">Transmembrane helix</keyword>
<dbReference type="EMBL" id="JANFYS010000001">
    <property type="protein sequence ID" value="MCQ4769123.1"/>
    <property type="molecule type" value="Genomic_DNA"/>
</dbReference>
<evidence type="ECO:0000313" key="4">
    <source>
        <dbReference type="Proteomes" id="UP001200313"/>
    </source>
</evidence>